<proteinExistence type="inferred from homology"/>
<dbReference type="RefSeq" id="WP_356956869.1">
    <property type="nucleotide sequence ID" value="NZ_JBEYBD010000007.1"/>
</dbReference>
<keyword evidence="3" id="KW-0963">Cytoplasm</keyword>
<evidence type="ECO:0000256" key="4">
    <source>
        <dbReference type="ARBA" id="ARBA00023186"/>
    </source>
</evidence>
<comment type="subcellular location">
    <subcellularLocation>
        <location evidence="1">Cytoplasm</location>
    </subcellularLocation>
</comment>
<accession>A0ABV2WMX3</accession>
<protein>
    <submittedName>
        <fullName evidence="5">ESX secretion-associated protein EspG</fullName>
    </submittedName>
</protein>
<comment type="caution">
    <text evidence="5">The sequence shown here is derived from an EMBL/GenBank/DDBJ whole genome shotgun (WGS) entry which is preliminary data.</text>
</comment>
<keyword evidence="6" id="KW-1185">Reference proteome</keyword>
<evidence type="ECO:0000256" key="3">
    <source>
        <dbReference type="ARBA" id="ARBA00022490"/>
    </source>
</evidence>
<sequence>MIAGAGPRLWRFTDIEFYALWTAASGELGLPFPFHFTARTLDPHKFRFEQRQARAGLRERLGETLDPVLDVLAHPDIRVVVSGSDHREGDEPRSVVRLFGARRDAAGYVVSSLPGESFWHSGGFTVTGCDAVRLADELVAELPDMPAGSRGETVLPRRAGAVDREEVRPRKAPTVRDSFDASEFERGSAFLAAPVSCVGTIGVEQGSSIYGPRGITRHRMEWRDLVDDGRYLIRGADTPIAAPADTELLKGAINSMVAQVVRVIKDERRKV</sequence>
<comment type="similarity">
    <text evidence="2">Belongs to the EspG family.</text>
</comment>
<evidence type="ECO:0000313" key="5">
    <source>
        <dbReference type="EMBL" id="MEU1952230.1"/>
    </source>
</evidence>
<reference evidence="5 6" key="1">
    <citation type="submission" date="2024-06" db="EMBL/GenBank/DDBJ databases">
        <title>The Natural Products Discovery Center: Release of the First 8490 Sequenced Strains for Exploring Actinobacteria Biosynthetic Diversity.</title>
        <authorList>
            <person name="Kalkreuter E."/>
            <person name="Kautsar S.A."/>
            <person name="Yang D."/>
            <person name="Bader C.D."/>
            <person name="Teijaro C.N."/>
            <person name="Fluegel L."/>
            <person name="Davis C.M."/>
            <person name="Simpson J.R."/>
            <person name="Lauterbach L."/>
            <person name="Steele A.D."/>
            <person name="Gui C."/>
            <person name="Meng S."/>
            <person name="Li G."/>
            <person name="Viehrig K."/>
            <person name="Ye F."/>
            <person name="Su P."/>
            <person name="Kiefer A.F."/>
            <person name="Nichols A."/>
            <person name="Cepeda A.J."/>
            <person name="Yan W."/>
            <person name="Fan B."/>
            <person name="Jiang Y."/>
            <person name="Adhikari A."/>
            <person name="Zheng C.-J."/>
            <person name="Schuster L."/>
            <person name="Cowan T.M."/>
            <person name="Smanski M.J."/>
            <person name="Chevrette M.G."/>
            <person name="De Carvalho L.P.S."/>
            <person name="Shen B."/>
        </authorList>
    </citation>
    <scope>NUCLEOTIDE SEQUENCE [LARGE SCALE GENOMIC DNA]</scope>
    <source>
        <strain evidence="5 6">NPDC019708</strain>
    </source>
</reference>
<dbReference type="InterPro" id="IPR025734">
    <property type="entry name" value="EspG"/>
</dbReference>
<keyword evidence="4" id="KW-0143">Chaperone</keyword>
<dbReference type="EMBL" id="JBEYBF010000005">
    <property type="protein sequence ID" value="MEU1952230.1"/>
    <property type="molecule type" value="Genomic_DNA"/>
</dbReference>
<evidence type="ECO:0000313" key="6">
    <source>
        <dbReference type="Proteomes" id="UP001550628"/>
    </source>
</evidence>
<name>A0ABV2WMX3_9NOCA</name>
<dbReference type="Proteomes" id="UP001550628">
    <property type="component" value="Unassembled WGS sequence"/>
</dbReference>
<evidence type="ECO:0000256" key="2">
    <source>
        <dbReference type="ARBA" id="ARBA00006411"/>
    </source>
</evidence>
<gene>
    <name evidence="5" type="ORF">ABZ510_10240</name>
</gene>
<organism evidence="5 6">
    <name type="scientific">Nocardia rhamnosiphila</name>
    <dbReference type="NCBI Taxonomy" id="426716"/>
    <lineage>
        <taxon>Bacteria</taxon>
        <taxon>Bacillati</taxon>
        <taxon>Actinomycetota</taxon>
        <taxon>Actinomycetes</taxon>
        <taxon>Mycobacteriales</taxon>
        <taxon>Nocardiaceae</taxon>
        <taxon>Nocardia</taxon>
    </lineage>
</organism>
<dbReference type="Pfam" id="PF14011">
    <property type="entry name" value="ESX-1_EspG"/>
    <property type="match status" value="1"/>
</dbReference>
<evidence type="ECO:0000256" key="1">
    <source>
        <dbReference type="ARBA" id="ARBA00004496"/>
    </source>
</evidence>